<evidence type="ECO:0000313" key="2">
    <source>
        <dbReference type="Proteomes" id="UP001177080"/>
    </source>
</evidence>
<protein>
    <submittedName>
        <fullName evidence="1">Uncharacterized protein</fullName>
    </submittedName>
</protein>
<keyword evidence="2" id="KW-1185">Reference proteome</keyword>
<name>A0ABT8XA89_9HYPH</name>
<dbReference type="EMBL" id="WHSC02000001">
    <property type="protein sequence ID" value="MDO6120364.1"/>
    <property type="molecule type" value="Genomic_DNA"/>
</dbReference>
<reference evidence="1" key="1">
    <citation type="submission" date="2022-04" db="EMBL/GenBank/DDBJ databases">
        <title>Shinella lacus sp. nov., a novel member of the genus Shinella from water.</title>
        <authorList>
            <person name="Deng Y."/>
        </authorList>
    </citation>
    <scope>NUCLEOTIDE SEQUENCE</scope>
    <source>
        <strain evidence="1">JCM 31239</strain>
    </source>
</reference>
<dbReference type="RefSeq" id="WP_244758763.1">
    <property type="nucleotide sequence ID" value="NZ_JALJCJ010000001.1"/>
</dbReference>
<proteinExistence type="predicted"/>
<sequence length="64" mass="7329">MTDAERIAELEAKIQQAYHVIGQLLGGPDGKSEDLYSPHGQRALDYFAHESFDKDFLPYVHPRR</sequence>
<gene>
    <name evidence="1" type="ORF">GB928_004135</name>
</gene>
<organism evidence="1 2">
    <name type="scientific">Shinella curvata</name>
    <dbReference type="NCBI Taxonomy" id="1817964"/>
    <lineage>
        <taxon>Bacteria</taxon>
        <taxon>Pseudomonadati</taxon>
        <taxon>Pseudomonadota</taxon>
        <taxon>Alphaproteobacteria</taxon>
        <taxon>Hyphomicrobiales</taxon>
        <taxon>Rhizobiaceae</taxon>
        <taxon>Shinella</taxon>
    </lineage>
</organism>
<comment type="caution">
    <text evidence="1">The sequence shown here is derived from an EMBL/GenBank/DDBJ whole genome shotgun (WGS) entry which is preliminary data.</text>
</comment>
<evidence type="ECO:0000313" key="1">
    <source>
        <dbReference type="EMBL" id="MDO6120364.1"/>
    </source>
</evidence>
<dbReference type="Proteomes" id="UP001177080">
    <property type="component" value="Unassembled WGS sequence"/>
</dbReference>
<accession>A0ABT8XA89</accession>